<dbReference type="RefSeq" id="WP_345495808.1">
    <property type="nucleotide sequence ID" value="NZ_BAABJM010000002.1"/>
</dbReference>
<feature type="region of interest" description="Disordered" evidence="1">
    <location>
        <begin position="78"/>
        <end position="106"/>
    </location>
</feature>
<dbReference type="Proteomes" id="UP001500603">
    <property type="component" value="Unassembled WGS sequence"/>
</dbReference>
<name>A0ABP9KCM2_9NOCA</name>
<evidence type="ECO:0000313" key="3">
    <source>
        <dbReference type="Proteomes" id="UP001500603"/>
    </source>
</evidence>
<feature type="region of interest" description="Disordered" evidence="1">
    <location>
        <begin position="372"/>
        <end position="530"/>
    </location>
</feature>
<evidence type="ECO:0000313" key="2">
    <source>
        <dbReference type="EMBL" id="GAA5054074.1"/>
    </source>
</evidence>
<comment type="caution">
    <text evidence="2">The sequence shown here is derived from an EMBL/GenBank/DDBJ whole genome shotgun (WGS) entry which is preliminary data.</text>
</comment>
<keyword evidence="3" id="KW-1185">Reference proteome</keyword>
<organism evidence="2 3">
    <name type="scientific">Nocardia callitridis</name>
    <dbReference type="NCBI Taxonomy" id="648753"/>
    <lineage>
        <taxon>Bacteria</taxon>
        <taxon>Bacillati</taxon>
        <taxon>Actinomycetota</taxon>
        <taxon>Actinomycetes</taxon>
        <taxon>Mycobacteriales</taxon>
        <taxon>Nocardiaceae</taxon>
        <taxon>Nocardia</taxon>
    </lineage>
</organism>
<reference evidence="3" key="1">
    <citation type="journal article" date="2019" name="Int. J. Syst. Evol. Microbiol.">
        <title>The Global Catalogue of Microorganisms (GCM) 10K type strain sequencing project: providing services to taxonomists for standard genome sequencing and annotation.</title>
        <authorList>
            <consortium name="The Broad Institute Genomics Platform"/>
            <consortium name="The Broad Institute Genome Sequencing Center for Infectious Disease"/>
            <person name="Wu L."/>
            <person name="Ma J."/>
        </authorList>
    </citation>
    <scope>NUCLEOTIDE SEQUENCE [LARGE SCALE GENOMIC DNA]</scope>
    <source>
        <strain evidence="3">JCM 18298</strain>
    </source>
</reference>
<feature type="region of interest" description="Disordered" evidence="1">
    <location>
        <begin position="21"/>
        <end position="40"/>
    </location>
</feature>
<evidence type="ECO:0008006" key="4">
    <source>
        <dbReference type="Google" id="ProtNLM"/>
    </source>
</evidence>
<protein>
    <recommendedName>
        <fullName evidence="4">ESX-1 secretion-associated protein EspA/EspE-like domain-containing protein</fullName>
    </recommendedName>
</protein>
<dbReference type="EMBL" id="BAABJM010000002">
    <property type="protein sequence ID" value="GAA5054074.1"/>
    <property type="molecule type" value="Genomic_DNA"/>
</dbReference>
<accession>A0ABP9KCM2</accession>
<feature type="compositionally biased region" description="Low complexity" evidence="1">
    <location>
        <begin position="380"/>
        <end position="399"/>
    </location>
</feature>
<proteinExistence type="predicted"/>
<evidence type="ECO:0000256" key="1">
    <source>
        <dbReference type="SAM" id="MobiDB-lite"/>
    </source>
</evidence>
<feature type="compositionally biased region" description="Gly residues" evidence="1">
    <location>
        <begin position="84"/>
        <end position="100"/>
    </location>
</feature>
<gene>
    <name evidence="2" type="ORF">GCM10023318_28610</name>
</gene>
<feature type="compositionally biased region" description="Low complexity" evidence="1">
    <location>
        <begin position="422"/>
        <end position="470"/>
    </location>
</feature>
<sequence>MRSLDTGVDTGVIAPESQSALHAVDHSASQSVGEQAAADGMQDAANQAFVDVSLPQLPEDLPPVEPPEFWLSRKVSEDTQNGAGVPGGMPGPGGLDGGDPSGLPSDVSALLGDTGASIQQAAAPLTEFANGALGSARGALNNALGGASSSGAAPASAAAPDIAAMPADPAAALTQGLAVAGLPGVDVLMKPILDLLNSFGTGVMGALDPTQILNQSSKLIDSAMQVGKGAMSTVEQVWQGKAANSAQTASQQATTEGQETSQRGIDISEITQRAASVVQQGNSQLLSIAASFATQASTVAPVILTPPAQAYLMGLATDHLGHAVSVVNSTRGDLAGKTAELNGAVSQLMGPEAQQAAQSAAENIGQPVLDQAQGMASEAGSNLSSSGLDSSSPGLSTTTASAGSPHIPGLSTGAPGPGPGPGLSSMPKIPGLPGSGLPSIPGMPGVPGMAGMPFGPGAGSTAPGGSSFMGPGPGPGRGGGDDEHGRTVQPYQSRTGNDDLTGPLGESTPDVIGATHSDEMVGSDYENDQF</sequence>